<dbReference type="AlphaFoldDB" id="A0A7W9SP61"/>
<keyword evidence="1" id="KW-0812">Transmembrane</keyword>
<keyword evidence="1" id="KW-1133">Transmembrane helix</keyword>
<evidence type="ECO:0000256" key="1">
    <source>
        <dbReference type="SAM" id="Phobius"/>
    </source>
</evidence>
<keyword evidence="1" id="KW-0472">Membrane</keyword>
<evidence type="ECO:0000313" key="2">
    <source>
        <dbReference type="EMBL" id="MBB6049483.1"/>
    </source>
</evidence>
<proteinExistence type="predicted"/>
<reference evidence="2 3" key="1">
    <citation type="submission" date="2020-08" db="EMBL/GenBank/DDBJ databases">
        <title>Genomic Encyclopedia of Type Strains, Phase IV (KMG-IV): sequencing the most valuable type-strain genomes for metagenomic binning, comparative biology and taxonomic classification.</title>
        <authorList>
            <person name="Goeker M."/>
        </authorList>
    </citation>
    <scope>NUCLEOTIDE SEQUENCE [LARGE SCALE GENOMIC DNA]</scope>
    <source>
        <strain evidence="2 3">DSM 23562</strain>
    </source>
</reference>
<keyword evidence="3" id="KW-1185">Reference proteome</keyword>
<accession>A0A7W9SP61</accession>
<dbReference type="EMBL" id="JACHGW010000001">
    <property type="protein sequence ID" value="MBB6049483.1"/>
    <property type="molecule type" value="Genomic_DNA"/>
</dbReference>
<comment type="caution">
    <text evidence="2">The sequence shown here is derived from an EMBL/GenBank/DDBJ whole genome shotgun (WGS) entry which is preliminary data.</text>
</comment>
<organism evidence="2 3">
    <name type="scientific">Armatimonas rosea</name>
    <dbReference type="NCBI Taxonomy" id="685828"/>
    <lineage>
        <taxon>Bacteria</taxon>
        <taxon>Bacillati</taxon>
        <taxon>Armatimonadota</taxon>
        <taxon>Armatimonadia</taxon>
        <taxon>Armatimonadales</taxon>
        <taxon>Armatimonadaceae</taxon>
        <taxon>Armatimonas</taxon>
    </lineage>
</organism>
<evidence type="ECO:0000313" key="3">
    <source>
        <dbReference type="Proteomes" id="UP000520814"/>
    </source>
</evidence>
<dbReference type="RefSeq" id="WP_184193084.1">
    <property type="nucleotide sequence ID" value="NZ_JACHGW010000001.1"/>
</dbReference>
<sequence>MSIRVVIGLLVFSSITVIAFQAEPHFGWIMLLITLAFAGVTGSILWKALRQFKVRYGAEKK</sequence>
<dbReference type="Proteomes" id="UP000520814">
    <property type="component" value="Unassembled WGS sequence"/>
</dbReference>
<feature type="transmembrane region" description="Helical" evidence="1">
    <location>
        <begin position="29"/>
        <end position="46"/>
    </location>
</feature>
<protein>
    <submittedName>
        <fullName evidence="2">Cytoskeletal protein RodZ</fullName>
    </submittedName>
</protein>
<gene>
    <name evidence="2" type="ORF">HNQ39_001245</name>
</gene>
<name>A0A7W9SP61_ARMRO</name>